<evidence type="ECO:0000313" key="2">
    <source>
        <dbReference type="EMBL" id="NDY41659.1"/>
    </source>
</evidence>
<sequence length="147" mass="15302">MRAAALAAVLWLLAAGPAPAAFTLPSGVVPLSDLPAARAKARREGKALAFLFVDTRGGCGLCAQAARLAAERLSPAAVVVHVDPRSDLGRMPSLVRDALRSPAAGQVSPRLAVTDAAVRRVIAVVPFRYGKAYEAALDGALRRIRGR</sequence>
<accession>A0A6N9TKM0</accession>
<keyword evidence="1" id="KW-0732">Signal</keyword>
<evidence type="ECO:0000313" key="3">
    <source>
        <dbReference type="Proteomes" id="UP000469346"/>
    </source>
</evidence>
<dbReference type="RefSeq" id="WP_163297813.1">
    <property type="nucleotide sequence ID" value="NZ_JAAGRR010000012.1"/>
</dbReference>
<keyword evidence="3" id="KW-1185">Reference proteome</keyword>
<proteinExistence type="predicted"/>
<dbReference type="EMBL" id="JAAGRR010000012">
    <property type="protein sequence ID" value="NDY41659.1"/>
    <property type="molecule type" value="Genomic_DNA"/>
</dbReference>
<comment type="caution">
    <text evidence="2">The sequence shown here is derived from an EMBL/GenBank/DDBJ whole genome shotgun (WGS) entry which is preliminary data.</text>
</comment>
<dbReference type="AlphaFoldDB" id="A0A6N9TKM0"/>
<feature type="chain" id="PRO_5027030708" description="Thioredoxin family protein" evidence="1">
    <location>
        <begin position="21"/>
        <end position="147"/>
    </location>
</feature>
<organism evidence="2 3">
    <name type="scientific">Dissulfurirhabdus thermomarina</name>
    <dbReference type="NCBI Taxonomy" id="1765737"/>
    <lineage>
        <taxon>Bacteria</taxon>
        <taxon>Deltaproteobacteria</taxon>
        <taxon>Dissulfurirhabdaceae</taxon>
        <taxon>Dissulfurirhabdus</taxon>
    </lineage>
</organism>
<dbReference type="Proteomes" id="UP000469346">
    <property type="component" value="Unassembled WGS sequence"/>
</dbReference>
<evidence type="ECO:0000256" key="1">
    <source>
        <dbReference type="SAM" id="SignalP"/>
    </source>
</evidence>
<reference evidence="2 3" key="1">
    <citation type="submission" date="2020-02" db="EMBL/GenBank/DDBJ databases">
        <title>Comparative genomics of sulfur disproportionating microorganisms.</title>
        <authorList>
            <person name="Ward L.M."/>
            <person name="Bertran E."/>
            <person name="Johnston D.T."/>
        </authorList>
    </citation>
    <scope>NUCLEOTIDE SEQUENCE [LARGE SCALE GENOMIC DNA]</scope>
    <source>
        <strain evidence="2 3">DSM 100025</strain>
    </source>
</reference>
<name>A0A6N9TKM0_DISTH</name>
<gene>
    <name evidence="2" type="ORF">G3N55_02170</name>
</gene>
<feature type="signal peptide" evidence="1">
    <location>
        <begin position="1"/>
        <end position="20"/>
    </location>
</feature>
<protein>
    <recommendedName>
        <fullName evidence="4">Thioredoxin family protein</fullName>
    </recommendedName>
</protein>
<evidence type="ECO:0008006" key="4">
    <source>
        <dbReference type="Google" id="ProtNLM"/>
    </source>
</evidence>